<evidence type="ECO:0000256" key="1">
    <source>
        <dbReference type="SAM" id="MobiDB-lite"/>
    </source>
</evidence>
<proteinExistence type="predicted"/>
<feature type="region of interest" description="Disordered" evidence="1">
    <location>
        <begin position="37"/>
        <end position="76"/>
    </location>
</feature>
<dbReference type="AlphaFoldDB" id="A0A2P5DYK3"/>
<accession>A0A2P5DYK3</accession>
<feature type="compositionally biased region" description="Basic and acidic residues" evidence="1">
    <location>
        <begin position="60"/>
        <end position="76"/>
    </location>
</feature>
<dbReference type="EMBL" id="JXTB01000009">
    <property type="protein sequence ID" value="PON78388.1"/>
    <property type="molecule type" value="Genomic_DNA"/>
</dbReference>
<organism evidence="2 3">
    <name type="scientific">Parasponia andersonii</name>
    <name type="common">Sponia andersonii</name>
    <dbReference type="NCBI Taxonomy" id="3476"/>
    <lineage>
        <taxon>Eukaryota</taxon>
        <taxon>Viridiplantae</taxon>
        <taxon>Streptophyta</taxon>
        <taxon>Embryophyta</taxon>
        <taxon>Tracheophyta</taxon>
        <taxon>Spermatophyta</taxon>
        <taxon>Magnoliopsida</taxon>
        <taxon>eudicotyledons</taxon>
        <taxon>Gunneridae</taxon>
        <taxon>Pentapetalae</taxon>
        <taxon>rosids</taxon>
        <taxon>fabids</taxon>
        <taxon>Rosales</taxon>
        <taxon>Cannabaceae</taxon>
        <taxon>Parasponia</taxon>
    </lineage>
</organism>
<feature type="compositionally biased region" description="Low complexity" evidence="1">
    <location>
        <begin position="45"/>
        <end position="59"/>
    </location>
</feature>
<reference evidence="3" key="1">
    <citation type="submission" date="2016-06" db="EMBL/GenBank/DDBJ databases">
        <title>Parallel loss of symbiosis genes in relatives of nitrogen-fixing non-legume Parasponia.</title>
        <authorList>
            <person name="Van Velzen R."/>
            <person name="Holmer R."/>
            <person name="Bu F."/>
            <person name="Rutten L."/>
            <person name="Van Zeijl A."/>
            <person name="Liu W."/>
            <person name="Santuari L."/>
            <person name="Cao Q."/>
            <person name="Sharma T."/>
            <person name="Shen D."/>
            <person name="Roswanjaya Y."/>
            <person name="Wardhani T."/>
            <person name="Kalhor M.S."/>
            <person name="Jansen J."/>
            <person name="Van den Hoogen J."/>
            <person name="Gungor B."/>
            <person name="Hartog M."/>
            <person name="Hontelez J."/>
            <person name="Verver J."/>
            <person name="Yang W.-C."/>
            <person name="Schijlen E."/>
            <person name="Repin R."/>
            <person name="Schilthuizen M."/>
            <person name="Schranz E."/>
            <person name="Heidstra R."/>
            <person name="Miyata K."/>
            <person name="Fedorova E."/>
            <person name="Kohlen W."/>
            <person name="Bisseling T."/>
            <person name="Smit S."/>
            <person name="Geurts R."/>
        </authorList>
    </citation>
    <scope>NUCLEOTIDE SEQUENCE [LARGE SCALE GENOMIC DNA]</scope>
    <source>
        <strain evidence="3">cv. WU1-14</strain>
    </source>
</reference>
<keyword evidence="3" id="KW-1185">Reference proteome</keyword>
<comment type="caution">
    <text evidence="2">The sequence shown here is derived from an EMBL/GenBank/DDBJ whole genome shotgun (WGS) entry which is preliminary data.</text>
</comment>
<dbReference type="Proteomes" id="UP000237105">
    <property type="component" value="Unassembled WGS sequence"/>
</dbReference>
<gene>
    <name evidence="2" type="ORF">PanWU01x14_020260</name>
</gene>
<sequence length="129" mass="14625">MENVRFHREDVEPDEIDNIDDLICQARVVIPNDFLVDDDEMSSHGSSPLATSAASGSSSGDDKHDPKEKRVREEMRGYSIEKELRRLKTNRLKVEICEKTGKPIFDHGKIFLNILTKTIRDTIPSSTPT</sequence>
<evidence type="ECO:0000313" key="3">
    <source>
        <dbReference type="Proteomes" id="UP000237105"/>
    </source>
</evidence>
<protein>
    <submittedName>
        <fullName evidence="2">Uncharacterized protein</fullName>
    </submittedName>
</protein>
<name>A0A2P5DYK3_PARAD</name>
<evidence type="ECO:0000313" key="2">
    <source>
        <dbReference type="EMBL" id="PON78388.1"/>
    </source>
</evidence>